<name>A0A7Z0IIV7_9MICO</name>
<dbReference type="InterPro" id="IPR029033">
    <property type="entry name" value="His_PPase_superfam"/>
</dbReference>
<dbReference type="InterPro" id="IPR013078">
    <property type="entry name" value="His_Pase_superF_clade-1"/>
</dbReference>
<dbReference type="PANTHER" id="PTHR48100">
    <property type="entry name" value="BROAD-SPECIFICITY PHOSPHATASE YOR283W-RELATED"/>
    <property type="match status" value="1"/>
</dbReference>
<dbReference type="Pfam" id="PF00300">
    <property type="entry name" value="His_Phos_1"/>
    <property type="match status" value="1"/>
</dbReference>
<evidence type="ECO:0000256" key="1">
    <source>
        <dbReference type="PIRSR" id="PIRSR613078-1"/>
    </source>
</evidence>
<dbReference type="GO" id="GO:0005737">
    <property type="term" value="C:cytoplasm"/>
    <property type="evidence" value="ECO:0007669"/>
    <property type="project" value="TreeGrafter"/>
</dbReference>
<keyword evidence="5" id="KW-1185">Reference proteome</keyword>
<feature type="active site" description="Tele-phosphohistidine intermediate" evidence="1">
    <location>
        <position position="11"/>
    </location>
</feature>
<feature type="binding site" evidence="2">
    <location>
        <begin position="10"/>
        <end position="17"/>
    </location>
    <ligand>
        <name>substrate</name>
    </ligand>
</feature>
<dbReference type="AlphaFoldDB" id="A0A7Z0IIV7"/>
<dbReference type="EMBL" id="JACBZP010000001">
    <property type="protein sequence ID" value="NYI68900.1"/>
    <property type="molecule type" value="Genomic_DNA"/>
</dbReference>
<feature type="compositionally biased region" description="Basic and acidic residues" evidence="3">
    <location>
        <begin position="115"/>
        <end position="124"/>
    </location>
</feature>
<keyword evidence="4" id="KW-0413">Isomerase</keyword>
<evidence type="ECO:0000313" key="4">
    <source>
        <dbReference type="EMBL" id="NYI68900.1"/>
    </source>
</evidence>
<evidence type="ECO:0000313" key="5">
    <source>
        <dbReference type="Proteomes" id="UP000539111"/>
    </source>
</evidence>
<evidence type="ECO:0000256" key="3">
    <source>
        <dbReference type="SAM" id="MobiDB-lite"/>
    </source>
</evidence>
<feature type="active site" description="Proton donor/acceptor" evidence="1">
    <location>
        <position position="84"/>
    </location>
</feature>
<dbReference type="GO" id="GO:0016791">
    <property type="term" value="F:phosphatase activity"/>
    <property type="evidence" value="ECO:0007669"/>
    <property type="project" value="TreeGrafter"/>
</dbReference>
<dbReference type="SUPFAM" id="SSF53254">
    <property type="entry name" value="Phosphoglycerate mutase-like"/>
    <property type="match status" value="1"/>
</dbReference>
<dbReference type="Proteomes" id="UP000539111">
    <property type="component" value="Unassembled WGS sequence"/>
</dbReference>
<dbReference type="CDD" id="cd07067">
    <property type="entry name" value="HP_PGM_like"/>
    <property type="match status" value="1"/>
</dbReference>
<dbReference type="SMART" id="SM00855">
    <property type="entry name" value="PGAM"/>
    <property type="match status" value="1"/>
</dbReference>
<dbReference type="EC" id="5.4.2.12" evidence="4"/>
<evidence type="ECO:0000256" key="2">
    <source>
        <dbReference type="PIRSR" id="PIRSR613078-2"/>
    </source>
</evidence>
<dbReference type="GO" id="GO:0004619">
    <property type="term" value="F:phosphoglycerate mutase activity"/>
    <property type="evidence" value="ECO:0007669"/>
    <property type="project" value="UniProtKB-EC"/>
</dbReference>
<accession>A0A7Z0IIV7</accession>
<dbReference type="RefSeq" id="WP_179429178.1">
    <property type="nucleotide sequence ID" value="NZ_JACBZP010000001.1"/>
</dbReference>
<dbReference type="InterPro" id="IPR001345">
    <property type="entry name" value="PG/BPGM_mutase_AS"/>
</dbReference>
<organism evidence="4 5">
    <name type="scientific">Spelaeicoccus albus</name>
    <dbReference type="NCBI Taxonomy" id="1280376"/>
    <lineage>
        <taxon>Bacteria</taxon>
        <taxon>Bacillati</taxon>
        <taxon>Actinomycetota</taxon>
        <taxon>Actinomycetes</taxon>
        <taxon>Micrococcales</taxon>
        <taxon>Brevibacteriaceae</taxon>
        <taxon>Spelaeicoccus</taxon>
    </lineage>
</organism>
<proteinExistence type="predicted"/>
<comment type="caution">
    <text evidence="4">The sequence shown here is derived from an EMBL/GenBank/DDBJ whole genome shotgun (WGS) entry which is preliminary data.</text>
</comment>
<dbReference type="PROSITE" id="PS00175">
    <property type="entry name" value="PG_MUTASE"/>
    <property type="match status" value="1"/>
</dbReference>
<sequence length="205" mass="22359">MTAQTVILWRHGQTTFNNTGKFQGHIDTELDDSGRAQVRRSAPVIASARPVRIVTSDLRRATQTAAALAELVHIEPESDSRLRETAYGKWEGLTRAEVQQRWPDELTSWTGGNDDPTHGGESRRSSATRVADAIKEYIASTAGGTLVVVGHGGSLRGAVGQLLELPLSSWDRFAVPQNSYWAVLEQRRQGLTLTQFNLGPGVVAD</sequence>
<dbReference type="InterPro" id="IPR050275">
    <property type="entry name" value="PGM_Phosphatase"/>
</dbReference>
<feature type="binding site" evidence="2">
    <location>
        <position position="60"/>
    </location>
    <ligand>
        <name>substrate</name>
    </ligand>
</feature>
<gene>
    <name evidence="4" type="ORF">BJY26_003206</name>
</gene>
<reference evidence="4 5" key="1">
    <citation type="submission" date="2020-07" db="EMBL/GenBank/DDBJ databases">
        <title>Sequencing the genomes of 1000 actinobacteria strains.</title>
        <authorList>
            <person name="Klenk H.-P."/>
        </authorList>
    </citation>
    <scope>NUCLEOTIDE SEQUENCE [LARGE SCALE GENOMIC DNA]</scope>
    <source>
        <strain evidence="4 5">DSM 26341</strain>
    </source>
</reference>
<dbReference type="PANTHER" id="PTHR48100:SF62">
    <property type="entry name" value="GLUCOSYL-3-PHOSPHOGLYCERATE PHOSPHATASE"/>
    <property type="match status" value="1"/>
</dbReference>
<feature type="binding site" evidence="2">
    <location>
        <begin position="84"/>
        <end position="87"/>
    </location>
    <ligand>
        <name>substrate</name>
    </ligand>
</feature>
<feature type="region of interest" description="Disordered" evidence="3">
    <location>
        <begin position="102"/>
        <end position="126"/>
    </location>
</feature>
<protein>
    <submittedName>
        <fullName evidence="4">Putative phosphoglycerate mutase</fullName>
        <ecNumber evidence="4">5.4.2.12</ecNumber>
    </submittedName>
</protein>
<dbReference type="Gene3D" id="3.40.50.1240">
    <property type="entry name" value="Phosphoglycerate mutase-like"/>
    <property type="match status" value="1"/>
</dbReference>